<proteinExistence type="predicted"/>
<organism evidence="8 9">
    <name type="scientific">Bradyrhizobium denitrificans</name>
    <dbReference type="NCBI Taxonomy" id="2734912"/>
    <lineage>
        <taxon>Bacteria</taxon>
        <taxon>Pseudomonadati</taxon>
        <taxon>Pseudomonadota</taxon>
        <taxon>Alphaproteobacteria</taxon>
        <taxon>Hyphomicrobiales</taxon>
        <taxon>Nitrobacteraceae</taxon>
        <taxon>Bradyrhizobium</taxon>
    </lineage>
</organism>
<keyword evidence="9" id="KW-1185">Reference proteome</keyword>
<gene>
    <name evidence="8" type="ORF">JQ619_38280</name>
</gene>
<evidence type="ECO:0000313" key="8">
    <source>
        <dbReference type="EMBL" id="MBR1141600.1"/>
    </source>
</evidence>
<name>A0ABS5GJS8_9BRAD</name>
<dbReference type="Gene3D" id="1.20.1250.20">
    <property type="entry name" value="MFS general substrate transporter like domains"/>
    <property type="match status" value="1"/>
</dbReference>
<feature type="transmembrane region" description="Helical" evidence="6">
    <location>
        <begin position="121"/>
        <end position="141"/>
    </location>
</feature>
<dbReference type="Pfam" id="PF07690">
    <property type="entry name" value="MFS_1"/>
    <property type="match status" value="1"/>
</dbReference>
<evidence type="ECO:0000256" key="3">
    <source>
        <dbReference type="ARBA" id="ARBA00022692"/>
    </source>
</evidence>
<keyword evidence="3 6" id="KW-0812">Transmembrane</keyword>
<feature type="transmembrane region" description="Helical" evidence="6">
    <location>
        <begin position="323"/>
        <end position="344"/>
    </location>
</feature>
<dbReference type="Proteomes" id="UP001314635">
    <property type="component" value="Unassembled WGS sequence"/>
</dbReference>
<dbReference type="InterPro" id="IPR011701">
    <property type="entry name" value="MFS"/>
</dbReference>
<comment type="caution">
    <text evidence="8">The sequence shown here is derived from an EMBL/GenBank/DDBJ whole genome shotgun (WGS) entry which is preliminary data.</text>
</comment>
<evidence type="ECO:0000313" key="9">
    <source>
        <dbReference type="Proteomes" id="UP001314635"/>
    </source>
</evidence>
<protein>
    <submittedName>
        <fullName evidence="8">MFS transporter</fullName>
    </submittedName>
</protein>
<dbReference type="EMBL" id="JAFCLK010000084">
    <property type="protein sequence ID" value="MBR1141600.1"/>
    <property type="molecule type" value="Genomic_DNA"/>
</dbReference>
<evidence type="ECO:0000256" key="1">
    <source>
        <dbReference type="ARBA" id="ARBA00004651"/>
    </source>
</evidence>
<dbReference type="InterPro" id="IPR020846">
    <property type="entry name" value="MFS_dom"/>
</dbReference>
<comment type="subcellular location">
    <subcellularLocation>
        <location evidence="1">Cell membrane</location>
        <topology evidence="1">Multi-pass membrane protein</topology>
    </subcellularLocation>
</comment>
<feature type="transmembrane region" description="Helical" evidence="6">
    <location>
        <begin position="180"/>
        <end position="199"/>
    </location>
</feature>
<accession>A0ABS5GJS8</accession>
<dbReference type="PROSITE" id="PS50850">
    <property type="entry name" value="MFS"/>
    <property type="match status" value="1"/>
</dbReference>
<feature type="transmembrane region" description="Helical" evidence="6">
    <location>
        <begin position="261"/>
        <end position="283"/>
    </location>
</feature>
<dbReference type="InterPro" id="IPR036259">
    <property type="entry name" value="MFS_trans_sf"/>
</dbReference>
<feature type="transmembrane region" description="Helical" evidence="6">
    <location>
        <begin position="385"/>
        <end position="410"/>
    </location>
</feature>
<keyword evidence="2" id="KW-1003">Cell membrane</keyword>
<feature type="transmembrane region" description="Helical" evidence="6">
    <location>
        <begin position="148"/>
        <end position="168"/>
    </location>
</feature>
<evidence type="ECO:0000256" key="2">
    <source>
        <dbReference type="ARBA" id="ARBA00022475"/>
    </source>
</evidence>
<sequence length="454" mass="48399">MFGRKNADARDHDGGLAGWAVVALVFMPFAAGYFLSYLFRTINGVVSARLAAELGLSAADLGLITAVYFLVLAAAQIPIGVMLDRYGPRRVQSTLLLVAALGAAGFARSTGPLSLMASRAVIGLGVAAALTAGLKTIVLWFPRERVALVNGYMVMLGALGAVASTLPAEAVLAKTGWRDMFDILAVTTAGTAILIFFLVPERGVGASSAAPEAGLREILSDRRFWKIAPLSGACIGSAWSMQGLWAPAWLTDVEGMTRTEVVMSLCASALVLSLGAWLLGILANWTRRRGSRPETLLAFVAVLFILAQLTLVFRLPLQSVGPWLMIAIVGSATVLSFAIISDYFPKEMAGRANGVLNVVHFGWGFLAQYGTGVLVALWAQQDGHYPAFAYQVAFGANVALQTAALVWFAIPGRKSATEPSDDRLDLVLDGQPETARWYSELPILIDEPMAHGKW</sequence>
<feature type="transmembrane region" description="Helical" evidence="6">
    <location>
        <begin position="356"/>
        <end position="379"/>
    </location>
</feature>
<dbReference type="PANTHER" id="PTHR43124:SF3">
    <property type="entry name" value="CHLORAMPHENICOL EFFLUX PUMP RV0191"/>
    <property type="match status" value="1"/>
</dbReference>
<dbReference type="InterPro" id="IPR050189">
    <property type="entry name" value="MFS_Efflux_Transporters"/>
</dbReference>
<feature type="transmembrane region" description="Helical" evidence="6">
    <location>
        <begin position="16"/>
        <end position="39"/>
    </location>
</feature>
<keyword evidence="4 6" id="KW-1133">Transmembrane helix</keyword>
<dbReference type="PANTHER" id="PTHR43124">
    <property type="entry name" value="PURINE EFFLUX PUMP PBUE"/>
    <property type="match status" value="1"/>
</dbReference>
<evidence type="ECO:0000256" key="4">
    <source>
        <dbReference type="ARBA" id="ARBA00022989"/>
    </source>
</evidence>
<evidence type="ECO:0000256" key="5">
    <source>
        <dbReference type="ARBA" id="ARBA00023136"/>
    </source>
</evidence>
<feature type="transmembrane region" description="Helical" evidence="6">
    <location>
        <begin position="59"/>
        <end position="83"/>
    </location>
</feature>
<evidence type="ECO:0000259" key="7">
    <source>
        <dbReference type="PROSITE" id="PS50850"/>
    </source>
</evidence>
<dbReference type="SUPFAM" id="SSF103473">
    <property type="entry name" value="MFS general substrate transporter"/>
    <property type="match status" value="1"/>
</dbReference>
<feature type="transmembrane region" description="Helical" evidence="6">
    <location>
        <begin position="224"/>
        <end position="241"/>
    </location>
</feature>
<keyword evidence="5 6" id="KW-0472">Membrane</keyword>
<evidence type="ECO:0000256" key="6">
    <source>
        <dbReference type="SAM" id="Phobius"/>
    </source>
</evidence>
<reference evidence="9" key="1">
    <citation type="journal article" date="2021" name="ISME J.">
        <title>Evolutionary origin and ecological implication of a unique nif island in free-living Bradyrhizobium lineages.</title>
        <authorList>
            <person name="Tao J."/>
        </authorList>
    </citation>
    <scope>NUCLEOTIDE SEQUENCE [LARGE SCALE GENOMIC DNA]</scope>
    <source>
        <strain evidence="9">SZCCT0094</strain>
    </source>
</reference>
<feature type="domain" description="Major facilitator superfamily (MFS) profile" evidence="7">
    <location>
        <begin position="20"/>
        <end position="414"/>
    </location>
</feature>
<feature type="transmembrane region" description="Helical" evidence="6">
    <location>
        <begin position="295"/>
        <end position="317"/>
    </location>
</feature>